<evidence type="ECO:0000256" key="4">
    <source>
        <dbReference type="ARBA" id="ARBA00023163"/>
    </source>
</evidence>
<keyword evidence="3 5" id="KW-0238">DNA-binding</keyword>
<dbReference type="EMBL" id="CP109135">
    <property type="protein sequence ID" value="WSD12184.1"/>
    <property type="molecule type" value="Genomic_DNA"/>
</dbReference>
<feature type="DNA-binding region" description="H-T-H motif" evidence="5">
    <location>
        <begin position="32"/>
        <end position="51"/>
    </location>
</feature>
<dbReference type="PROSITE" id="PS50977">
    <property type="entry name" value="HTH_TETR_2"/>
    <property type="match status" value="1"/>
</dbReference>
<keyword evidence="2" id="KW-0805">Transcription regulation</keyword>
<dbReference type="Gene3D" id="1.10.10.60">
    <property type="entry name" value="Homeodomain-like"/>
    <property type="match status" value="1"/>
</dbReference>
<evidence type="ECO:0000256" key="2">
    <source>
        <dbReference type="ARBA" id="ARBA00023015"/>
    </source>
</evidence>
<keyword evidence="1" id="KW-0678">Repressor</keyword>
<dbReference type="InterPro" id="IPR001647">
    <property type="entry name" value="HTH_TetR"/>
</dbReference>
<sequence length="203" mass="22090">MTNRQQSDRLDPATVIRAGLDLLDEKGLDAVSTRAVADRLGVRINTVQWHVKTKARMLELMADAVLGEIPLTDLPAAPDERARELTRRYRRALLSHRDGAALVVGTYAAEPHTLRFAEALVEALLECGPGDREAAWTTWAVIYFTLGLTQEEQAVGQRPLGDILAGAISEAAYPSLHRVAGHLAPTSFDERFESGVAAILAGR</sequence>
<dbReference type="SUPFAM" id="SSF48498">
    <property type="entry name" value="Tetracyclin repressor-like, C-terminal domain"/>
    <property type="match status" value="1"/>
</dbReference>
<dbReference type="Pfam" id="PF00440">
    <property type="entry name" value="TetR_N"/>
    <property type="match status" value="1"/>
</dbReference>
<gene>
    <name evidence="7" type="ORF">OHB35_02610</name>
</gene>
<reference evidence="7 8" key="1">
    <citation type="submission" date="2022-10" db="EMBL/GenBank/DDBJ databases">
        <title>The complete genomes of actinobacterial strains from the NBC collection.</title>
        <authorList>
            <person name="Joergensen T.S."/>
            <person name="Alvarez Arevalo M."/>
            <person name="Sterndorff E.B."/>
            <person name="Faurdal D."/>
            <person name="Vuksanovic O."/>
            <person name="Mourched A.-S."/>
            <person name="Charusanti P."/>
            <person name="Shaw S."/>
            <person name="Blin K."/>
            <person name="Weber T."/>
        </authorList>
    </citation>
    <scope>NUCLEOTIDE SEQUENCE [LARGE SCALE GENOMIC DNA]</scope>
    <source>
        <strain evidence="7 8">NBC 01752</strain>
    </source>
</reference>
<keyword evidence="8" id="KW-1185">Reference proteome</keyword>
<proteinExistence type="predicted"/>
<evidence type="ECO:0000256" key="3">
    <source>
        <dbReference type="ARBA" id="ARBA00023125"/>
    </source>
</evidence>
<name>A0ABZ1H4I2_STRPH</name>
<dbReference type="InterPro" id="IPR009057">
    <property type="entry name" value="Homeodomain-like_sf"/>
</dbReference>
<dbReference type="Proteomes" id="UP001340816">
    <property type="component" value="Chromosome"/>
</dbReference>
<dbReference type="Pfam" id="PF02909">
    <property type="entry name" value="TetR_C_1"/>
    <property type="match status" value="1"/>
</dbReference>
<keyword evidence="4" id="KW-0804">Transcription</keyword>
<evidence type="ECO:0000313" key="8">
    <source>
        <dbReference type="Proteomes" id="UP001340816"/>
    </source>
</evidence>
<dbReference type="InterPro" id="IPR004111">
    <property type="entry name" value="Repressor_TetR_C"/>
</dbReference>
<dbReference type="PRINTS" id="PR00400">
    <property type="entry name" value="TETREPRESSOR"/>
</dbReference>
<organism evidence="7 8">
    <name type="scientific">Streptomyces phaeochromogenes</name>
    <dbReference type="NCBI Taxonomy" id="1923"/>
    <lineage>
        <taxon>Bacteria</taxon>
        <taxon>Bacillati</taxon>
        <taxon>Actinomycetota</taxon>
        <taxon>Actinomycetes</taxon>
        <taxon>Kitasatosporales</taxon>
        <taxon>Streptomycetaceae</taxon>
        <taxon>Streptomyces</taxon>
        <taxon>Streptomyces phaeochromogenes group</taxon>
    </lineage>
</organism>
<evidence type="ECO:0000259" key="6">
    <source>
        <dbReference type="PROSITE" id="PS50977"/>
    </source>
</evidence>
<dbReference type="RefSeq" id="WP_326757676.1">
    <property type="nucleotide sequence ID" value="NZ_CP109135.1"/>
</dbReference>
<accession>A0ABZ1H4I2</accession>
<evidence type="ECO:0000256" key="1">
    <source>
        <dbReference type="ARBA" id="ARBA00022491"/>
    </source>
</evidence>
<evidence type="ECO:0000313" key="7">
    <source>
        <dbReference type="EMBL" id="WSD12184.1"/>
    </source>
</evidence>
<dbReference type="Gene3D" id="1.10.357.10">
    <property type="entry name" value="Tetracycline Repressor, domain 2"/>
    <property type="match status" value="1"/>
</dbReference>
<protein>
    <submittedName>
        <fullName evidence="7">TetR/AcrR family transcriptional regulator C-terminal domain-containing protein</fullName>
    </submittedName>
</protein>
<dbReference type="InterPro" id="IPR036271">
    <property type="entry name" value="Tet_transcr_reg_TetR-rel_C_sf"/>
</dbReference>
<dbReference type="SUPFAM" id="SSF46689">
    <property type="entry name" value="Homeodomain-like"/>
    <property type="match status" value="1"/>
</dbReference>
<evidence type="ECO:0000256" key="5">
    <source>
        <dbReference type="PROSITE-ProRule" id="PRU00335"/>
    </source>
</evidence>
<feature type="domain" description="HTH tetR-type" evidence="6">
    <location>
        <begin position="9"/>
        <end position="69"/>
    </location>
</feature>
<dbReference type="InterPro" id="IPR003012">
    <property type="entry name" value="Tet_transcr_reg_TetR"/>
</dbReference>